<comment type="subcellular location">
    <subcellularLocation>
        <location evidence="1">Cell outer membrane</location>
        <topology evidence="1">Multi-pass membrane protein</topology>
    </subcellularLocation>
</comment>
<keyword evidence="10" id="KW-1185">Reference proteome</keyword>
<evidence type="ECO:0000256" key="7">
    <source>
        <dbReference type="ARBA" id="ARBA00023237"/>
    </source>
</evidence>
<dbReference type="PANTHER" id="PTHR35093:SF8">
    <property type="entry name" value="OUTER MEMBRANE PROTEIN NMB0088-RELATED"/>
    <property type="match status" value="1"/>
</dbReference>
<keyword evidence="6" id="KW-0472">Membrane</keyword>
<evidence type="ECO:0000256" key="2">
    <source>
        <dbReference type="ARBA" id="ARBA00008163"/>
    </source>
</evidence>
<dbReference type="GO" id="GO:0009279">
    <property type="term" value="C:cell outer membrane"/>
    <property type="evidence" value="ECO:0007669"/>
    <property type="project" value="UniProtKB-SubCell"/>
</dbReference>
<keyword evidence="3" id="KW-1134">Transmembrane beta strand</keyword>
<dbReference type="OrthoDB" id="19849at2"/>
<feature type="chain" id="PRO_5024882800" evidence="8">
    <location>
        <begin position="24"/>
        <end position="533"/>
    </location>
</feature>
<gene>
    <name evidence="9" type="ORF">F7Q92_19295</name>
</gene>
<keyword evidence="5 8" id="KW-0732">Signal</keyword>
<dbReference type="RefSeq" id="WP_151125714.1">
    <property type="nucleotide sequence ID" value="NZ_CP088081.1"/>
</dbReference>
<proteinExistence type="inferred from homology"/>
<evidence type="ECO:0000313" key="9">
    <source>
        <dbReference type="EMBL" id="KAB0574670.1"/>
    </source>
</evidence>
<reference evidence="9 10" key="1">
    <citation type="submission" date="2019-09" db="EMBL/GenBank/DDBJ databases">
        <title>Draft genome sequences of 48 bacterial type strains from the CCUG.</title>
        <authorList>
            <person name="Tunovic T."/>
            <person name="Pineiro-Iglesias B."/>
            <person name="Unosson C."/>
            <person name="Inganas E."/>
            <person name="Ohlen M."/>
            <person name="Cardew S."/>
            <person name="Jensie-Markopoulos S."/>
            <person name="Salva-Serra F."/>
            <person name="Jaen-Luchoro D."/>
            <person name="Karlsson R."/>
            <person name="Svensson-Stadler L."/>
            <person name="Chun J."/>
            <person name="Moore E."/>
        </authorList>
    </citation>
    <scope>NUCLEOTIDE SEQUENCE [LARGE SCALE GENOMIC DNA]</scope>
    <source>
        <strain evidence="9 10">CCUG 30977</strain>
    </source>
</reference>
<dbReference type="EMBL" id="VZPB01000071">
    <property type="protein sequence ID" value="KAB0574670.1"/>
    <property type="molecule type" value="Genomic_DNA"/>
</dbReference>
<dbReference type="AlphaFoldDB" id="A0A643F8F3"/>
<accession>A0A643F8F3</accession>
<keyword evidence="7" id="KW-0998">Cell outer membrane</keyword>
<dbReference type="Gene3D" id="2.40.160.60">
    <property type="entry name" value="Outer membrane protein transport protein (OMPP1/FadL/TodX)"/>
    <property type="match status" value="1"/>
</dbReference>
<evidence type="ECO:0000256" key="4">
    <source>
        <dbReference type="ARBA" id="ARBA00022692"/>
    </source>
</evidence>
<name>A0A643F8F3_IDEDE</name>
<evidence type="ECO:0000256" key="8">
    <source>
        <dbReference type="SAM" id="SignalP"/>
    </source>
</evidence>
<dbReference type="GO" id="GO:0015483">
    <property type="term" value="F:long-chain fatty acid transporting porin activity"/>
    <property type="evidence" value="ECO:0007669"/>
    <property type="project" value="TreeGrafter"/>
</dbReference>
<dbReference type="SUPFAM" id="SSF56935">
    <property type="entry name" value="Porins"/>
    <property type="match status" value="1"/>
</dbReference>
<evidence type="ECO:0000256" key="1">
    <source>
        <dbReference type="ARBA" id="ARBA00004571"/>
    </source>
</evidence>
<evidence type="ECO:0000256" key="3">
    <source>
        <dbReference type="ARBA" id="ARBA00022452"/>
    </source>
</evidence>
<keyword evidence="4" id="KW-0812">Transmembrane</keyword>
<protein>
    <submittedName>
        <fullName evidence="9">Outer membrane transport protein</fullName>
    </submittedName>
</protein>
<dbReference type="InterPro" id="IPR005017">
    <property type="entry name" value="OMPP1/FadL/TodX"/>
</dbReference>
<dbReference type="Pfam" id="PF03349">
    <property type="entry name" value="Toluene_X"/>
    <property type="match status" value="1"/>
</dbReference>
<dbReference type="Proteomes" id="UP000430120">
    <property type="component" value="Unassembled WGS sequence"/>
</dbReference>
<comment type="similarity">
    <text evidence="2">Belongs to the OmpP1/FadL family.</text>
</comment>
<evidence type="ECO:0000256" key="6">
    <source>
        <dbReference type="ARBA" id="ARBA00023136"/>
    </source>
</evidence>
<feature type="signal peptide" evidence="8">
    <location>
        <begin position="1"/>
        <end position="23"/>
    </location>
</feature>
<organism evidence="9 10">
    <name type="scientific">Ideonella dechloratans</name>
    <dbReference type="NCBI Taxonomy" id="36863"/>
    <lineage>
        <taxon>Bacteria</taxon>
        <taxon>Pseudomonadati</taxon>
        <taxon>Pseudomonadota</taxon>
        <taxon>Betaproteobacteria</taxon>
        <taxon>Burkholderiales</taxon>
        <taxon>Sphaerotilaceae</taxon>
        <taxon>Ideonella</taxon>
    </lineage>
</organism>
<sequence>MVRAWRRAAWGLLTLSLLPGARAALTENLAVSPAAMSMGNAVTADPQGLDAVHFNPAGLTRLEGRVREDTIFGASLRMRSEFHQPQGYDIGGFTQDPLDGTVSDHNRQTLFLPLAGVPNWRLPFVAAAGLGISLNQPGSPWTFATAVYVPQAVGFDRSKNPDDPGRFQGKRVVIQRLVYASPSVAYKFSDELSVGLSIPIAHQGFALDTDMRFPNKLIGIFGKLQDAWCGDNGNPLDVFGFGICGGGKEGRLNPYTTAGAMRFEATSPADPTFNLGVLWEPTDWFGLGAVYQSGSRTVLTGRYNFHAEPMFRKLVQGMYSSLQGPIVAATLGFPTSIPEEQSGNMTLVLPYPPHVQVGVKLKPVERLQLNVDANWTDWGQWNQLTFQFDQQVRFLQMARLFGQADASKLVIPRGYRSNVHFGYGAEIEVMHGLKLRLGYEPRKSSIPQDKIDLIAPLPDMKVRSLGLNWTTEDGTQLIVAASLAKGSYKVPADGSCNLNCTNFFNVIYNPYAGLDVSGETRLRYFGVSVTRPF</sequence>
<comment type="caution">
    <text evidence="9">The sequence shown here is derived from an EMBL/GenBank/DDBJ whole genome shotgun (WGS) entry which is preliminary data.</text>
</comment>
<evidence type="ECO:0000313" key="10">
    <source>
        <dbReference type="Proteomes" id="UP000430120"/>
    </source>
</evidence>
<evidence type="ECO:0000256" key="5">
    <source>
        <dbReference type="ARBA" id="ARBA00022729"/>
    </source>
</evidence>
<dbReference type="PANTHER" id="PTHR35093">
    <property type="entry name" value="OUTER MEMBRANE PROTEIN NMB0088-RELATED"/>
    <property type="match status" value="1"/>
</dbReference>